<evidence type="ECO:0000256" key="1">
    <source>
        <dbReference type="SAM" id="Phobius"/>
    </source>
</evidence>
<accession>I7KYB9</accession>
<dbReference type="KEGG" id="mbg:BN140_0712"/>
<dbReference type="BioCyc" id="MBOU1201294:BN140_RS03570-MONOMER"/>
<keyword evidence="1" id="KW-1133">Transmembrane helix</keyword>
<keyword evidence="3" id="KW-1185">Reference proteome</keyword>
<dbReference type="EMBL" id="HE964772">
    <property type="protein sequence ID" value="CCJ35635.1"/>
    <property type="molecule type" value="Genomic_DNA"/>
</dbReference>
<dbReference type="AlphaFoldDB" id="I7KYB9"/>
<organism evidence="2 3">
    <name type="scientific">Methanoculleus bourgensis (strain ATCC 43281 / DSM 3045 / OCM 15 / MS2)</name>
    <name type="common">Methanogenium bourgense</name>
    <dbReference type="NCBI Taxonomy" id="1201294"/>
    <lineage>
        <taxon>Archaea</taxon>
        <taxon>Methanobacteriati</taxon>
        <taxon>Methanobacteriota</taxon>
        <taxon>Stenosarchaea group</taxon>
        <taxon>Methanomicrobia</taxon>
        <taxon>Methanomicrobiales</taxon>
        <taxon>Methanomicrobiaceae</taxon>
        <taxon>Methanoculleus</taxon>
    </lineage>
</organism>
<keyword evidence="1" id="KW-0472">Membrane</keyword>
<evidence type="ECO:0000313" key="2">
    <source>
        <dbReference type="EMBL" id="CCJ35635.1"/>
    </source>
</evidence>
<dbReference type="HOGENOM" id="CLU_114869_0_0_2"/>
<protein>
    <submittedName>
        <fullName evidence="2">Uncharacterized protein</fullName>
    </submittedName>
</protein>
<gene>
    <name evidence="2" type="ordered locus">BN140_0712</name>
</gene>
<proteinExistence type="predicted"/>
<sequence>MPMKEQFGENDWKNLVSLPYAVSMTVMAAAPSILGAWGETKAMVQEPPKLAAASGSELVSLVSADMQPNAKDLIKEQQNLMKQDQMGYRSRTIEACKSAAAALSAVPPDEAEAYKKWLLQIGEKVAEAAKEHGVVVSDPEKAALDEIAGALGLPA</sequence>
<reference evidence="3" key="1">
    <citation type="journal article" date="2012" name="J. Bacteriol.">
        <title>Complete genome sequence of the hydrogenotrophic, methanogenic archaeon Methanoculleus bourgensis strain MS2T, isolated from a sewage sludge digester.</title>
        <authorList>
            <person name="Maus I."/>
            <person name="Wibberg D."/>
            <person name="Stantscheff R."/>
            <person name="Eikmeyer F.G."/>
            <person name="Seffner A."/>
            <person name="Boelter J."/>
            <person name="Szczepanowski R."/>
            <person name="Blom J."/>
            <person name="Jaenicke S."/>
            <person name="Konig H."/>
            <person name="Puhler A."/>
            <person name="Schluter A."/>
        </authorList>
    </citation>
    <scope>NUCLEOTIDE SEQUENCE [LARGE SCALE GENOMIC DNA]</scope>
    <source>
        <strain evidence="3">ATCC 43281 / DSM 3045 / OCM 15 / MS2</strain>
    </source>
</reference>
<dbReference type="Proteomes" id="UP000009007">
    <property type="component" value="Chromosome I"/>
</dbReference>
<feature type="transmembrane region" description="Helical" evidence="1">
    <location>
        <begin position="20"/>
        <end position="38"/>
    </location>
</feature>
<name>I7KYB9_METBM</name>
<evidence type="ECO:0000313" key="3">
    <source>
        <dbReference type="Proteomes" id="UP000009007"/>
    </source>
</evidence>
<keyword evidence="1" id="KW-0812">Transmembrane</keyword>
<dbReference type="PATRIC" id="fig|1201294.9.peg.780"/>